<accession>A0A936ZNR1</accession>
<dbReference type="RefSeq" id="WP_201683797.1">
    <property type="nucleotide sequence ID" value="NZ_JAEQNA010000003.1"/>
</dbReference>
<feature type="chain" id="PRO_5038102807" evidence="2">
    <location>
        <begin position="28"/>
        <end position="329"/>
    </location>
</feature>
<comment type="similarity">
    <text evidence="1">Belongs to the UPF0065 (bug) family.</text>
</comment>
<dbReference type="Gene3D" id="3.40.190.10">
    <property type="entry name" value="Periplasmic binding protein-like II"/>
    <property type="match status" value="1"/>
</dbReference>
<sequence length="329" mass="34535">MKRTLASVLATGLVVLGWMAAAPAALAQAYPDKPVRMVMPFGPGGPTDAVARLIAQRLGERLGQPFVVDNRAGANGLIGTEAVARAPADGYTLLVAPTAHAINPSMYKKLPYDTLRDFASVAFIGNSPGLVMVVNNDVPAKSVKELVALARQPGSKVAFGSAGNGNLLHLAGEYFNMKTGTAMLHVPYKSGGQVVQGLFTGEIQVAFLGPPQAAELVKAGKLRALGVTSRERIAQFPDLPTIAETGYPGFELDGGIQAAVYAPAGTPAEVIQKLSREIDEVLKEPAMRARFDAFALTPGGGGPAVLDRQVRTRIDLYGQILRAAKVEPE</sequence>
<dbReference type="Gene3D" id="3.40.190.150">
    <property type="entry name" value="Bordetella uptake gene, domain 1"/>
    <property type="match status" value="1"/>
</dbReference>
<dbReference type="SUPFAM" id="SSF53850">
    <property type="entry name" value="Periplasmic binding protein-like II"/>
    <property type="match status" value="1"/>
</dbReference>
<dbReference type="Proteomes" id="UP000613011">
    <property type="component" value="Unassembled WGS sequence"/>
</dbReference>
<feature type="signal peptide" evidence="2">
    <location>
        <begin position="1"/>
        <end position="27"/>
    </location>
</feature>
<evidence type="ECO:0000256" key="2">
    <source>
        <dbReference type="SAM" id="SignalP"/>
    </source>
</evidence>
<keyword evidence="2" id="KW-0732">Signal</keyword>
<evidence type="ECO:0000313" key="3">
    <source>
        <dbReference type="EMBL" id="MBL0420715.1"/>
    </source>
</evidence>
<dbReference type="PANTHER" id="PTHR42928">
    <property type="entry name" value="TRICARBOXYLATE-BINDING PROTEIN"/>
    <property type="match status" value="1"/>
</dbReference>
<comment type="caution">
    <text evidence="3">The sequence shown here is derived from an EMBL/GenBank/DDBJ whole genome shotgun (WGS) entry which is preliminary data.</text>
</comment>
<evidence type="ECO:0000256" key="1">
    <source>
        <dbReference type="ARBA" id="ARBA00006987"/>
    </source>
</evidence>
<dbReference type="InterPro" id="IPR005064">
    <property type="entry name" value="BUG"/>
</dbReference>
<dbReference type="PANTHER" id="PTHR42928:SF5">
    <property type="entry name" value="BLR1237 PROTEIN"/>
    <property type="match status" value="1"/>
</dbReference>
<dbReference type="AlphaFoldDB" id="A0A936ZNR1"/>
<dbReference type="Pfam" id="PF03401">
    <property type="entry name" value="TctC"/>
    <property type="match status" value="1"/>
</dbReference>
<protein>
    <submittedName>
        <fullName evidence="3">Tripartite tricarboxylate transporter substrate binding protein</fullName>
    </submittedName>
</protein>
<dbReference type="EMBL" id="JAEQNA010000003">
    <property type="protein sequence ID" value="MBL0420715.1"/>
    <property type="molecule type" value="Genomic_DNA"/>
</dbReference>
<dbReference type="CDD" id="cd13578">
    <property type="entry name" value="PBP2_Bug27"/>
    <property type="match status" value="1"/>
</dbReference>
<keyword evidence="4" id="KW-1185">Reference proteome</keyword>
<dbReference type="PIRSF" id="PIRSF017082">
    <property type="entry name" value="YflP"/>
    <property type="match status" value="1"/>
</dbReference>
<reference evidence="3" key="1">
    <citation type="submission" date="2021-01" db="EMBL/GenBank/DDBJ databases">
        <title>Ramlibacter sp. strain AW1 16S ribosomal RNA gene Genome sequencing and assembly.</title>
        <authorList>
            <person name="Kang M."/>
        </authorList>
    </citation>
    <scope>NUCLEOTIDE SEQUENCE</scope>
    <source>
        <strain evidence="3">AW1</strain>
    </source>
</reference>
<evidence type="ECO:0000313" key="4">
    <source>
        <dbReference type="Proteomes" id="UP000613011"/>
    </source>
</evidence>
<dbReference type="InterPro" id="IPR042100">
    <property type="entry name" value="Bug_dom1"/>
</dbReference>
<name>A0A936ZNR1_9BURK</name>
<gene>
    <name evidence="3" type="ORF">JI739_10200</name>
</gene>
<proteinExistence type="inferred from homology"/>
<organism evidence="3 4">
    <name type="scientific">Ramlibacter aurantiacus</name>
    <dbReference type="NCBI Taxonomy" id="2801330"/>
    <lineage>
        <taxon>Bacteria</taxon>
        <taxon>Pseudomonadati</taxon>
        <taxon>Pseudomonadota</taxon>
        <taxon>Betaproteobacteria</taxon>
        <taxon>Burkholderiales</taxon>
        <taxon>Comamonadaceae</taxon>
        <taxon>Ramlibacter</taxon>
    </lineage>
</organism>